<feature type="active site" evidence="6">
    <location>
        <position position="18"/>
    </location>
</feature>
<dbReference type="SMART" id="SM00226">
    <property type="entry name" value="LMWPc"/>
    <property type="match status" value="1"/>
</dbReference>
<name>A0AAE0ZUE5_9GAST</name>
<keyword evidence="10" id="KW-1185">Reference proteome</keyword>
<dbReference type="PANTHER" id="PTHR11717:SF7">
    <property type="entry name" value="LOW MOLECULAR WEIGHT PHOSPHOTYROSINE PROTEIN PHOSPHATASE"/>
    <property type="match status" value="1"/>
</dbReference>
<dbReference type="PANTHER" id="PTHR11717">
    <property type="entry name" value="LOW MOLECULAR WEIGHT PROTEIN TYROSINE PHOSPHATASE"/>
    <property type="match status" value="1"/>
</dbReference>
<dbReference type="SUPFAM" id="SSF52788">
    <property type="entry name" value="Phosphotyrosine protein phosphatases I"/>
    <property type="match status" value="1"/>
</dbReference>
<dbReference type="InterPro" id="IPR002115">
    <property type="entry name" value="Tyr_Pase_low_mol_wt_mml"/>
</dbReference>
<evidence type="ECO:0000256" key="6">
    <source>
        <dbReference type="PIRSR" id="PIRSR617867-1"/>
    </source>
</evidence>
<dbReference type="GO" id="GO:0005737">
    <property type="term" value="C:cytoplasm"/>
    <property type="evidence" value="ECO:0007669"/>
    <property type="project" value="UniProtKB-SubCell"/>
</dbReference>
<reference evidence="9" key="1">
    <citation type="journal article" date="2023" name="G3 (Bethesda)">
        <title>A reference genome for the long-term kleptoplast-retaining sea slug Elysia crispata morphotype clarki.</title>
        <authorList>
            <person name="Eastman K.E."/>
            <person name="Pendleton A.L."/>
            <person name="Shaikh M.A."/>
            <person name="Suttiyut T."/>
            <person name="Ogas R."/>
            <person name="Tomko P."/>
            <person name="Gavelis G."/>
            <person name="Widhalm J.R."/>
            <person name="Wisecaver J.H."/>
        </authorList>
    </citation>
    <scope>NUCLEOTIDE SEQUENCE</scope>
    <source>
        <strain evidence="9">ECLA1</strain>
    </source>
</reference>
<dbReference type="EC" id="3.1.3.2" evidence="7"/>
<evidence type="ECO:0000313" key="9">
    <source>
        <dbReference type="EMBL" id="KAK3775597.1"/>
    </source>
</evidence>
<comment type="function">
    <text evidence="7">Acts on tyrosine phosphorylated proteins, low-MW aryl phosphates and natural and synthetic acyl phosphates.</text>
</comment>
<keyword evidence="5 7" id="KW-0904">Protein phosphatase</keyword>
<evidence type="ECO:0000256" key="5">
    <source>
        <dbReference type="ARBA" id="ARBA00022912"/>
    </source>
</evidence>
<dbReference type="Pfam" id="PF01451">
    <property type="entry name" value="LMWPc"/>
    <property type="match status" value="1"/>
</dbReference>
<dbReference type="InterPro" id="IPR017867">
    <property type="entry name" value="Tyr_phospatase_low_mol_wt"/>
</dbReference>
<evidence type="ECO:0000256" key="3">
    <source>
        <dbReference type="ARBA" id="ARBA00022490"/>
    </source>
</evidence>
<feature type="domain" description="Phosphotyrosine protein phosphatase I" evidence="8">
    <location>
        <begin position="6"/>
        <end position="148"/>
    </location>
</feature>
<dbReference type="GO" id="GO:0004726">
    <property type="term" value="F:non-membrane spanning protein tyrosine phosphatase activity"/>
    <property type="evidence" value="ECO:0007669"/>
    <property type="project" value="InterPro"/>
</dbReference>
<dbReference type="InterPro" id="IPR036196">
    <property type="entry name" value="Ptyr_pPase_sf"/>
</dbReference>
<dbReference type="AlphaFoldDB" id="A0AAE0ZUE5"/>
<feature type="active site" description="Proton donor" evidence="6">
    <location>
        <position position="128"/>
    </location>
</feature>
<proteinExistence type="inferred from homology"/>
<organism evidence="9 10">
    <name type="scientific">Elysia crispata</name>
    <name type="common">lettuce slug</name>
    <dbReference type="NCBI Taxonomy" id="231223"/>
    <lineage>
        <taxon>Eukaryota</taxon>
        <taxon>Metazoa</taxon>
        <taxon>Spiralia</taxon>
        <taxon>Lophotrochozoa</taxon>
        <taxon>Mollusca</taxon>
        <taxon>Gastropoda</taxon>
        <taxon>Heterobranchia</taxon>
        <taxon>Euthyneura</taxon>
        <taxon>Panpulmonata</taxon>
        <taxon>Sacoglossa</taxon>
        <taxon>Placobranchoidea</taxon>
        <taxon>Plakobranchidae</taxon>
        <taxon>Elysia</taxon>
    </lineage>
</organism>
<gene>
    <name evidence="9" type="ORF">RRG08_020785</name>
</gene>
<evidence type="ECO:0000256" key="7">
    <source>
        <dbReference type="RuleBase" id="RU368115"/>
    </source>
</evidence>
<comment type="catalytic activity">
    <reaction evidence="7">
        <text>a phosphate monoester + H2O = an alcohol + phosphate</text>
        <dbReference type="Rhea" id="RHEA:15017"/>
        <dbReference type="ChEBI" id="CHEBI:15377"/>
        <dbReference type="ChEBI" id="CHEBI:30879"/>
        <dbReference type="ChEBI" id="CHEBI:43474"/>
        <dbReference type="ChEBI" id="CHEBI:67140"/>
        <dbReference type="EC" id="3.1.3.2"/>
    </reaction>
</comment>
<dbReference type="EC" id="3.1.3.48" evidence="7"/>
<dbReference type="InterPro" id="IPR050438">
    <property type="entry name" value="LMW_PTPase"/>
</dbReference>
<dbReference type="InterPro" id="IPR023485">
    <property type="entry name" value="Ptyr_pPase"/>
</dbReference>
<dbReference type="FunFam" id="3.40.50.2300:FF:000105">
    <property type="entry name" value="Low molecular weight phosphotyrosine protein"/>
    <property type="match status" value="1"/>
</dbReference>
<dbReference type="PRINTS" id="PR00719">
    <property type="entry name" value="LMWPTPASE"/>
</dbReference>
<dbReference type="Proteomes" id="UP001283361">
    <property type="component" value="Unassembled WGS sequence"/>
</dbReference>
<keyword evidence="3 7" id="KW-0963">Cytoplasm</keyword>
<comment type="caution">
    <text evidence="9">The sequence shown here is derived from an EMBL/GenBank/DDBJ whole genome shotgun (WGS) entry which is preliminary data.</text>
</comment>
<feature type="active site" description="Nucleophile" evidence="6">
    <location>
        <position position="12"/>
    </location>
</feature>
<dbReference type="PRINTS" id="PR00720">
    <property type="entry name" value="MAMMALPTPASE"/>
</dbReference>
<keyword evidence="4 7" id="KW-0378">Hydrolase</keyword>
<evidence type="ECO:0000256" key="4">
    <source>
        <dbReference type="ARBA" id="ARBA00022801"/>
    </source>
</evidence>
<protein>
    <recommendedName>
        <fullName evidence="7">Low molecular weight phosphotyrosine protein phosphatase</fullName>
        <shortName evidence="7">LMW-PTP</shortName>
        <shortName evidence="7">LMW-PTPase</shortName>
        <ecNumber evidence="7">3.1.3.2</ecNumber>
        <ecNumber evidence="7">3.1.3.48</ecNumber>
    </recommendedName>
    <alternativeName>
        <fullName evidence="7">Low molecular weight cytosolic acid phosphatase</fullName>
    </alternativeName>
</protein>
<comment type="catalytic activity">
    <reaction evidence="7">
        <text>O-phospho-L-tyrosyl-[protein] + H2O = L-tyrosyl-[protein] + phosphate</text>
        <dbReference type="Rhea" id="RHEA:10684"/>
        <dbReference type="Rhea" id="RHEA-COMP:10136"/>
        <dbReference type="Rhea" id="RHEA-COMP:20101"/>
        <dbReference type="ChEBI" id="CHEBI:15377"/>
        <dbReference type="ChEBI" id="CHEBI:43474"/>
        <dbReference type="ChEBI" id="CHEBI:46858"/>
        <dbReference type="ChEBI" id="CHEBI:61978"/>
        <dbReference type="EC" id="3.1.3.48"/>
    </reaction>
</comment>
<evidence type="ECO:0000313" key="10">
    <source>
        <dbReference type="Proteomes" id="UP001283361"/>
    </source>
</evidence>
<sequence length="198" mass="22638">MATQKHSVLFVCLGNICRSTMAEGIFQHLIKERGLSSSWMIDSAGTGSWHVGSPPDSRTMQVLKKNGIADYNHRGRLITKEDFSTFEYIFGMDHENMDDITEMKPRNSTAKCMLLGEYDPQKELTVQDPYFTHSQNKNAFNERPLVELPLLQSCHSSYVWGNAPAVNETHHLSCYCSHTTVKHLIQKIFNPTKQHYMI</sequence>
<dbReference type="EMBL" id="JAWDGP010003304">
    <property type="protein sequence ID" value="KAK3775597.1"/>
    <property type="molecule type" value="Genomic_DNA"/>
</dbReference>
<evidence type="ECO:0000256" key="2">
    <source>
        <dbReference type="ARBA" id="ARBA00011063"/>
    </source>
</evidence>
<comment type="similarity">
    <text evidence="2 7">Belongs to the low molecular weight phosphotyrosine protein phosphatase family.</text>
</comment>
<comment type="subcellular location">
    <subcellularLocation>
        <location evidence="1 7">Cytoplasm</location>
    </subcellularLocation>
</comment>
<evidence type="ECO:0000256" key="1">
    <source>
        <dbReference type="ARBA" id="ARBA00004496"/>
    </source>
</evidence>
<dbReference type="CDD" id="cd16343">
    <property type="entry name" value="LMWPTP"/>
    <property type="match status" value="1"/>
</dbReference>
<evidence type="ECO:0000259" key="8">
    <source>
        <dbReference type="SMART" id="SM00226"/>
    </source>
</evidence>
<accession>A0AAE0ZUE5</accession>
<dbReference type="Gene3D" id="3.40.50.2300">
    <property type="match status" value="1"/>
</dbReference>
<dbReference type="GO" id="GO:0003993">
    <property type="term" value="F:acid phosphatase activity"/>
    <property type="evidence" value="ECO:0007669"/>
    <property type="project" value="UniProtKB-UniRule"/>
</dbReference>